<reference evidence="10 11" key="1">
    <citation type="journal article" date="2016" name="Nat. Commun.">
        <title>Thousands of microbial genomes shed light on interconnected biogeochemical processes in an aquifer system.</title>
        <authorList>
            <person name="Anantharaman K."/>
            <person name="Brown C.T."/>
            <person name="Hug L.A."/>
            <person name="Sharon I."/>
            <person name="Castelle C.J."/>
            <person name="Probst A.J."/>
            <person name="Thomas B.C."/>
            <person name="Singh A."/>
            <person name="Wilkins M.J."/>
            <person name="Karaoz U."/>
            <person name="Brodie E.L."/>
            <person name="Williams K.H."/>
            <person name="Hubbard S.S."/>
            <person name="Banfield J.F."/>
        </authorList>
    </citation>
    <scope>NUCLEOTIDE SEQUENCE [LARGE SCALE GENOMIC DNA]</scope>
</reference>
<feature type="transmembrane region" description="Helical" evidence="8">
    <location>
        <begin position="369"/>
        <end position="390"/>
    </location>
</feature>
<dbReference type="PANTHER" id="PTHR47019:SF1">
    <property type="entry name" value="LIPID II FLIPPASE MURJ"/>
    <property type="match status" value="1"/>
</dbReference>
<feature type="transmembrane region" description="Helical" evidence="8">
    <location>
        <begin position="140"/>
        <end position="164"/>
    </location>
</feature>
<feature type="transmembrane region" description="Helical" evidence="8">
    <location>
        <begin position="171"/>
        <end position="192"/>
    </location>
</feature>
<evidence type="ECO:0000256" key="2">
    <source>
        <dbReference type="ARBA" id="ARBA00022475"/>
    </source>
</evidence>
<dbReference type="Proteomes" id="UP000176923">
    <property type="component" value="Unassembled WGS sequence"/>
</dbReference>
<evidence type="ECO:0000313" key="10">
    <source>
        <dbReference type="EMBL" id="OGG17014.1"/>
    </source>
</evidence>
<feature type="transmembrane region" description="Helical" evidence="8">
    <location>
        <begin position="326"/>
        <end position="349"/>
    </location>
</feature>
<organism evidence="10 11">
    <name type="scientific">Candidatus Gottesmanbacteria bacterium RIFCSPHIGHO2_02_FULL_39_11</name>
    <dbReference type="NCBI Taxonomy" id="1798382"/>
    <lineage>
        <taxon>Bacteria</taxon>
        <taxon>Candidatus Gottesmaniibacteriota</taxon>
    </lineage>
</organism>
<feature type="transmembrane region" description="Helical" evidence="8">
    <location>
        <begin position="99"/>
        <end position="120"/>
    </location>
</feature>
<dbReference type="UniPathway" id="UPA00219"/>
<evidence type="ECO:0000256" key="5">
    <source>
        <dbReference type="ARBA" id="ARBA00022984"/>
    </source>
</evidence>
<evidence type="ECO:0000256" key="4">
    <source>
        <dbReference type="ARBA" id="ARBA00022960"/>
    </source>
</evidence>
<dbReference type="GO" id="GO:0015648">
    <property type="term" value="F:lipid-linked peptidoglycan transporter activity"/>
    <property type="evidence" value="ECO:0007669"/>
    <property type="project" value="UniProtKB-UniRule"/>
</dbReference>
<evidence type="ECO:0000256" key="1">
    <source>
        <dbReference type="ARBA" id="ARBA00004651"/>
    </source>
</evidence>
<comment type="function">
    <text evidence="8 9">Involved in peptidoglycan biosynthesis. Transports lipid-linked peptidoglycan precursors from the inner to the outer leaflet of the cytoplasmic membrane.</text>
</comment>
<dbReference type="HAMAP" id="MF_02078">
    <property type="entry name" value="MurJ_MviN"/>
    <property type="match status" value="1"/>
</dbReference>
<feature type="transmembrane region" description="Helical" evidence="8">
    <location>
        <begin position="494"/>
        <end position="516"/>
    </location>
</feature>
<accession>A0A1F5ZXE3</accession>
<feature type="transmembrane region" description="Helical" evidence="8">
    <location>
        <begin position="65"/>
        <end position="87"/>
    </location>
</feature>
<dbReference type="PANTHER" id="PTHR47019">
    <property type="entry name" value="LIPID II FLIPPASE MURJ"/>
    <property type="match status" value="1"/>
</dbReference>
<keyword evidence="7 8" id="KW-0472">Membrane</keyword>
<sequence length="551" mass="60483">MVKIIKKTVALLTNQQNNILSAATVIMSAVALSRVLGLLRDRLLAARFTPSELGVYYAAFRLPNMIFELLVMGALVTAFIPVFTKYLDIKGKEHAFKLASNLINIGIIIFVILSLPLLIFTKEISLFLVQGFSPSQVEQMILFTRIMILAQVFPLIVGNFLTGILQSFRNFLIPALAPVAYNIGIIIGIVFLSGSMGLLGPVLGVVIGAILFTVIQIPLVMKLGYHYQWSLDIKDPGTREVGRLIAPRTIGIAVSQIDTTIDTMLSAFLGPAAVTYFTFAQHLQQLPVGLFGASIAQAALPSLSSSFALKKEEEFKSLLTSSFHQILFFVVPLSVFLTVLRIPIVRLVFGSSVKFDWEATVSTGRTLAFFSLSLFAQSLVHLLARAYYALHDSKTPVIAGVISVGVNSILSIIFVIFLHLDVWSLGLSTSIASIINMILLFAFLDRELHTFSKKDLLFPSVKIGISGIILAAALYIPIKLLDQLVFDTTRTINLILLTGVATSVGLLVYLFSAWFLDVPQVSLIGNYLRKVRTRKADIIIDTTQEVIENTK</sequence>
<comment type="subcellular location">
    <subcellularLocation>
        <location evidence="1 8">Cell membrane</location>
        <topology evidence="1 8">Multi-pass membrane protein</topology>
    </subcellularLocation>
</comment>
<dbReference type="Pfam" id="PF03023">
    <property type="entry name" value="MurJ"/>
    <property type="match status" value="1"/>
</dbReference>
<dbReference type="GO" id="GO:0034204">
    <property type="term" value="P:lipid translocation"/>
    <property type="evidence" value="ECO:0007669"/>
    <property type="project" value="TreeGrafter"/>
</dbReference>
<dbReference type="PIRSF" id="PIRSF002869">
    <property type="entry name" value="MviN"/>
    <property type="match status" value="1"/>
</dbReference>
<proteinExistence type="inferred from homology"/>
<comment type="pathway">
    <text evidence="8">Cell wall biogenesis; peptidoglycan biosynthesis.</text>
</comment>
<dbReference type="CDD" id="cd13123">
    <property type="entry name" value="MATE_MurJ_like"/>
    <property type="match status" value="1"/>
</dbReference>
<dbReference type="GO" id="GO:0071555">
    <property type="term" value="P:cell wall organization"/>
    <property type="evidence" value="ECO:0007669"/>
    <property type="project" value="UniProtKB-UniRule"/>
</dbReference>
<feature type="transmembrane region" description="Helical" evidence="8">
    <location>
        <begin position="198"/>
        <end position="221"/>
    </location>
</feature>
<keyword evidence="2 8" id="KW-1003">Cell membrane</keyword>
<dbReference type="InterPro" id="IPR004268">
    <property type="entry name" value="MurJ"/>
</dbReference>
<keyword evidence="8 9" id="KW-0961">Cell wall biogenesis/degradation</keyword>
<feature type="transmembrane region" description="Helical" evidence="8">
    <location>
        <begin position="456"/>
        <end position="478"/>
    </location>
</feature>
<comment type="caution">
    <text evidence="10">The sequence shown here is derived from an EMBL/GenBank/DDBJ whole genome shotgun (WGS) entry which is preliminary data.</text>
</comment>
<evidence type="ECO:0000256" key="6">
    <source>
        <dbReference type="ARBA" id="ARBA00022989"/>
    </source>
</evidence>
<dbReference type="NCBIfam" id="TIGR01695">
    <property type="entry name" value="murJ_mviN"/>
    <property type="match status" value="1"/>
</dbReference>
<dbReference type="InterPro" id="IPR051050">
    <property type="entry name" value="Lipid_II_flippase_MurJ/MviN"/>
</dbReference>
<dbReference type="GO" id="GO:0005886">
    <property type="term" value="C:plasma membrane"/>
    <property type="evidence" value="ECO:0007669"/>
    <property type="project" value="UniProtKB-SubCell"/>
</dbReference>
<keyword evidence="5 8" id="KW-0573">Peptidoglycan synthesis</keyword>
<evidence type="ECO:0000313" key="11">
    <source>
        <dbReference type="Proteomes" id="UP000176923"/>
    </source>
</evidence>
<feature type="transmembrane region" description="Helical" evidence="8">
    <location>
        <begin position="20"/>
        <end position="39"/>
    </location>
</feature>
<keyword evidence="6 8" id="KW-1133">Transmembrane helix</keyword>
<comment type="similarity">
    <text evidence="8 9">Belongs to the MurJ/MviN family.</text>
</comment>
<name>A0A1F5ZXE3_9BACT</name>
<dbReference type="EMBL" id="MFJL01000004">
    <property type="protein sequence ID" value="OGG17014.1"/>
    <property type="molecule type" value="Genomic_DNA"/>
</dbReference>
<feature type="transmembrane region" description="Helical" evidence="8">
    <location>
        <begin position="397"/>
        <end position="417"/>
    </location>
</feature>
<protein>
    <recommendedName>
        <fullName evidence="8">Probable lipid II flippase MurJ</fullName>
    </recommendedName>
</protein>
<feature type="transmembrane region" description="Helical" evidence="8">
    <location>
        <begin position="423"/>
        <end position="444"/>
    </location>
</feature>
<dbReference type="GO" id="GO:0009252">
    <property type="term" value="P:peptidoglycan biosynthetic process"/>
    <property type="evidence" value="ECO:0007669"/>
    <property type="project" value="UniProtKB-UniRule"/>
</dbReference>
<evidence type="ECO:0000256" key="7">
    <source>
        <dbReference type="ARBA" id="ARBA00023136"/>
    </source>
</evidence>
<evidence type="ECO:0000256" key="3">
    <source>
        <dbReference type="ARBA" id="ARBA00022692"/>
    </source>
</evidence>
<dbReference type="STRING" id="1798382.A3D77_03755"/>
<dbReference type="PRINTS" id="PR01806">
    <property type="entry name" value="VIRFACTRMVIN"/>
</dbReference>
<dbReference type="GO" id="GO:0008360">
    <property type="term" value="P:regulation of cell shape"/>
    <property type="evidence" value="ECO:0007669"/>
    <property type="project" value="UniProtKB-UniRule"/>
</dbReference>
<keyword evidence="3 8" id="KW-0812">Transmembrane</keyword>
<evidence type="ECO:0000256" key="9">
    <source>
        <dbReference type="PIRNR" id="PIRNR002869"/>
    </source>
</evidence>
<keyword evidence="8 9" id="KW-0813">Transport</keyword>
<gene>
    <name evidence="8" type="primary">murJ</name>
    <name evidence="10" type="ORF">A3D77_03755</name>
</gene>
<evidence type="ECO:0000256" key="8">
    <source>
        <dbReference type="HAMAP-Rule" id="MF_02078"/>
    </source>
</evidence>
<dbReference type="AlphaFoldDB" id="A0A1F5ZXE3"/>
<keyword evidence="4 8" id="KW-0133">Cell shape</keyword>